<keyword evidence="6" id="KW-0119">Carbohydrate metabolism</keyword>
<evidence type="ECO:0000256" key="2">
    <source>
        <dbReference type="ARBA" id="ARBA00005628"/>
    </source>
</evidence>
<evidence type="ECO:0000313" key="8">
    <source>
        <dbReference type="EMBL" id="UZD55813.1"/>
    </source>
</evidence>
<evidence type="ECO:0000256" key="4">
    <source>
        <dbReference type="ARBA" id="ARBA00022723"/>
    </source>
</evidence>
<comment type="subcellular location">
    <subcellularLocation>
        <location evidence="1">Cytoplasm</location>
    </subcellularLocation>
</comment>
<dbReference type="RefSeq" id="WP_264893567.1">
    <property type="nucleotide sequence ID" value="NZ_CP110257.1"/>
</dbReference>
<dbReference type="EMBL" id="CP110257">
    <property type="protein sequence ID" value="UZD55813.1"/>
    <property type="molecule type" value="Genomic_DNA"/>
</dbReference>
<dbReference type="InterPro" id="IPR023214">
    <property type="entry name" value="HAD_sf"/>
</dbReference>
<sequence length="214" mass="23121">MALTLGMRASGRHPAVFVDKDGTVVENVPYNVDPALVSFTPGAIEGLQLLADAGFRLVMITNQPGVGLGLFDEAALVRLQRWLTDRLAERGIPLEGFYACTHAPGLDASRPPCACRKPAPGLLLQAAEDLDLDLARSWMVGDILDDIEAGRRAGCRTVMLDVGNETVWRTSQWRVPHHRAADFWEAACHIVEHSGVDARAPDVGRLAHDAAARG</sequence>
<dbReference type="GO" id="GO:0016787">
    <property type="term" value="F:hydrolase activity"/>
    <property type="evidence" value="ECO:0007669"/>
    <property type="project" value="UniProtKB-KW"/>
</dbReference>
<gene>
    <name evidence="8" type="ORF">OMP39_04325</name>
</gene>
<dbReference type="CDD" id="cd07503">
    <property type="entry name" value="HAD_HisB-N"/>
    <property type="match status" value="1"/>
</dbReference>
<evidence type="ECO:0000256" key="7">
    <source>
        <dbReference type="ARBA" id="ARBA00031828"/>
    </source>
</evidence>
<keyword evidence="9" id="KW-1185">Reference proteome</keyword>
<evidence type="ECO:0000256" key="5">
    <source>
        <dbReference type="ARBA" id="ARBA00022801"/>
    </source>
</evidence>
<comment type="similarity">
    <text evidence="2">Belongs to the GmhB family.</text>
</comment>
<organism evidence="8 9">
    <name type="scientific">Caldimonas aquatica</name>
    <dbReference type="NCBI Taxonomy" id="376175"/>
    <lineage>
        <taxon>Bacteria</taxon>
        <taxon>Pseudomonadati</taxon>
        <taxon>Pseudomonadota</taxon>
        <taxon>Betaproteobacteria</taxon>
        <taxon>Burkholderiales</taxon>
        <taxon>Sphaerotilaceae</taxon>
        <taxon>Caldimonas</taxon>
    </lineage>
</organism>
<keyword evidence="3" id="KW-0963">Cytoplasm</keyword>
<evidence type="ECO:0000256" key="1">
    <source>
        <dbReference type="ARBA" id="ARBA00004496"/>
    </source>
</evidence>
<keyword evidence="4" id="KW-0479">Metal-binding</keyword>
<keyword evidence="5 8" id="KW-0378">Hydrolase</keyword>
<dbReference type="InterPro" id="IPR006549">
    <property type="entry name" value="HAD-SF_hydro_IIIA"/>
</dbReference>
<dbReference type="PANTHER" id="PTHR42891:SF1">
    <property type="entry name" value="D-GLYCERO-BETA-D-MANNO-HEPTOSE-1,7-BISPHOSPHATE 7-PHOSPHATASE"/>
    <property type="match status" value="1"/>
</dbReference>
<accession>A0ABY6MUW2</accession>
<dbReference type="Proteomes" id="UP001163266">
    <property type="component" value="Chromosome"/>
</dbReference>
<evidence type="ECO:0000256" key="3">
    <source>
        <dbReference type="ARBA" id="ARBA00022490"/>
    </source>
</evidence>
<dbReference type="NCBIfam" id="TIGR01662">
    <property type="entry name" value="HAD-SF-IIIA"/>
    <property type="match status" value="1"/>
</dbReference>
<dbReference type="PANTHER" id="PTHR42891">
    <property type="entry name" value="D-GLYCERO-BETA-D-MANNO-HEPTOSE-1,7-BISPHOSPHATE 7-PHOSPHATASE"/>
    <property type="match status" value="1"/>
</dbReference>
<dbReference type="InterPro" id="IPR004446">
    <property type="entry name" value="Heptose_bisP_phosphatase"/>
</dbReference>
<dbReference type="Gene3D" id="3.40.50.1000">
    <property type="entry name" value="HAD superfamily/HAD-like"/>
    <property type="match status" value="1"/>
</dbReference>
<evidence type="ECO:0000313" key="9">
    <source>
        <dbReference type="Proteomes" id="UP001163266"/>
    </source>
</evidence>
<protein>
    <recommendedName>
        <fullName evidence="7">D,D-heptose 1,7-bisphosphate phosphatase</fullName>
    </recommendedName>
</protein>
<proteinExistence type="inferred from homology"/>
<name>A0ABY6MUW2_9BURK</name>
<dbReference type="NCBIfam" id="TIGR01656">
    <property type="entry name" value="Histidinol-ppas"/>
    <property type="match status" value="1"/>
</dbReference>
<dbReference type="SUPFAM" id="SSF56784">
    <property type="entry name" value="HAD-like"/>
    <property type="match status" value="1"/>
</dbReference>
<reference evidence="8" key="1">
    <citation type="submission" date="2022-10" db="EMBL/GenBank/DDBJ databases">
        <title>Complete genome sequence of Schlegelella aquatica LMG 23380.</title>
        <authorList>
            <person name="Musilova J."/>
            <person name="Kourilova X."/>
            <person name="Bezdicek M."/>
            <person name="Hermankova K."/>
            <person name="Obruca S."/>
            <person name="Sedlar K."/>
        </authorList>
    </citation>
    <scope>NUCLEOTIDE SEQUENCE</scope>
    <source>
        <strain evidence="8">LMG 23380</strain>
    </source>
</reference>
<dbReference type="Pfam" id="PF13242">
    <property type="entry name" value="Hydrolase_like"/>
    <property type="match status" value="1"/>
</dbReference>
<evidence type="ECO:0000256" key="6">
    <source>
        <dbReference type="ARBA" id="ARBA00023277"/>
    </source>
</evidence>
<dbReference type="InterPro" id="IPR006543">
    <property type="entry name" value="Histidinol-phos"/>
</dbReference>
<dbReference type="InterPro" id="IPR036412">
    <property type="entry name" value="HAD-like_sf"/>
</dbReference>